<reference evidence="4 5" key="1">
    <citation type="submission" date="2016-10" db="EMBL/GenBank/DDBJ databases">
        <authorList>
            <person name="de Groot N.N."/>
        </authorList>
    </citation>
    <scope>NUCLEOTIDE SEQUENCE [LARGE SCALE GENOMIC DNA]</scope>
    <source>
        <strain evidence="4 5">DSM 19548</strain>
    </source>
</reference>
<dbReference type="InterPro" id="IPR027417">
    <property type="entry name" value="P-loop_NTPase"/>
</dbReference>
<name>A0A1I1H7Y3_9RHOB</name>
<dbReference type="InterPro" id="IPR050334">
    <property type="entry name" value="Molybdenum_import_ModC"/>
</dbReference>
<dbReference type="GO" id="GO:0005524">
    <property type="term" value="F:ATP binding"/>
    <property type="evidence" value="ECO:0007669"/>
    <property type="project" value="UniProtKB-KW"/>
</dbReference>
<proteinExistence type="predicted"/>
<keyword evidence="2 4" id="KW-0067">ATP-binding</keyword>
<evidence type="ECO:0000259" key="3">
    <source>
        <dbReference type="PROSITE" id="PS50893"/>
    </source>
</evidence>
<dbReference type="EMBL" id="FOLG01000003">
    <property type="protein sequence ID" value="SFC19702.1"/>
    <property type="molecule type" value="Genomic_DNA"/>
</dbReference>
<sequence length="232" mass="24705">MIEIRVTKRQGAFRLDIDATLPFRGICGLIGPSGSGKSSLFSILAGHDRPDEGVIRADGRTLFDSAAGIDVPPAQRGIGLVFQDGLLFPHLSVRRNLLYGARPGAAARLESLSEALGLSGLLGRRPGRLSGGERQRVAIGRALMAEPRLLLLDEPVSALDPALREDVLGLLETLHAQTGTPMIYISHAPEEIRRLANIVVTLNNGAVADISHHPSPYLRGHTAVPSDMLKAG</sequence>
<dbReference type="STRING" id="441112.SAMN04488094_10347"/>
<dbReference type="PANTHER" id="PTHR43514">
    <property type="entry name" value="ABC TRANSPORTER I FAMILY MEMBER 10"/>
    <property type="match status" value="1"/>
</dbReference>
<dbReference type="Proteomes" id="UP000198728">
    <property type="component" value="Unassembled WGS sequence"/>
</dbReference>
<dbReference type="AlphaFoldDB" id="A0A1I1H7Y3"/>
<dbReference type="PANTHER" id="PTHR43514:SF4">
    <property type="entry name" value="ABC TRANSPORTER I FAMILY MEMBER 10"/>
    <property type="match status" value="1"/>
</dbReference>
<dbReference type="Pfam" id="PF00005">
    <property type="entry name" value="ABC_tran"/>
    <property type="match status" value="1"/>
</dbReference>
<dbReference type="InterPro" id="IPR017871">
    <property type="entry name" value="ABC_transporter-like_CS"/>
</dbReference>
<dbReference type="GO" id="GO:0016887">
    <property type="term" value="F:ATP hydrolysis activity"/>
    <property type="evidence" value="ECO:0007669"/>
    <property type="project" value="InterPro"/>
</dbReference>
<evidence type="ECO:0000256" key="1">
    <source>
        <dbReference type="ARBA" id="ARBA00022741"/>
    </source>
</evidence>
<organism evidence="4 5">
    <name type="scientific">Tropicimonas isoalkanivorans</name>
    <dbReference type="NCBI Taxonomy" id="441112"/>
    <lineage>
        <taxon>Bacteria</taxon>
        <taxon>Pseudomonadati</taxon>
        <taxon>Pseudomonadota</taxon>
        <taxon>Alphaproteobacteria</taxon>
        <taxon>Rhodobacterales</taxon>
        <taxon>Roseobacteraceae</taxon>
        <taxon>Tropicimonas</taxon>
    </lineage>
</organism>
<dbReference type="OrthoDB" id="9802264at2"/>
<protein>
    <submittedName>
        <fullName evidence="4">Molybdate transport system ATP-binding protein</fullName>
    </submittedName>
</protein>
<evidence type="ECO:0000313" key="5">
    <source>
        <dbReference type="Proteomes" id="UP000198728"/>
    </source>
</evidence>
<keyword evidence="1" id="KW-0547">Nucleotide-binding</keyword>
<gene>
    <name evidence="4" type="ORF">SAMN04488094_10347</name>
</gene>
<evidence type="ECO:0000313" key="4">
    <source>
        <dbReference type="EMBL" id="SFC19702.1"/>
    </source>
</evidence>
<dbReference type="PROSITE" id="PS00211">
    <property type="entry name" value="ABC_TRANSPORTER_1"/>
    <property type="match status" value="1"/>
</dbReference>
<keyword evidence="5" id="KW-1185">Reference proteome</keyword>
<dbReference type="RefSeq" id="WP_093360039.1">
    <property type="nucleotide sequence ID" value="NZ_FOLG01000003.1"/>
</dbReference>
<accession>A0A1I1H7Y3</accession>
<evidence type="ECO:0000256" key="2">
    <source>
        <dbReference type="ARBA" id="ARBA00022840"/>
    </source>
</evidence>
<dbReference type="SUPFAM" id="SSF52540">
    <property type="entry name" value="P-loop containing nucleoside triphosphate hydrolases"/>
    <property type="match status" value="1"/>
</dbReference>
<feature type="domain" description="ABC transporter" evidence="3">
    <location>
        <begin position="1"/>
        <end position="229"/>
    </location>
</feature>
<dbReference type="PROSITE" id="PS50893">
    <property type="entry name" value="ABC_TRANSPORTER_2"/>
    <property type="match status" value="1"/>
</dbReference>
<dbReference type="Gene3D" id="3.40.50.300">
    <property type="entry name" value="P-loop containing nucleotide triphosphate hydrolases"/>
    <property type="match status" value="1"/>
</dbReference>
<dbReference type="InterPro" id="IPR003593">
    <property type="entry name" value="AAA+_ATPase"/>
</dbReference>
<dbReference type="SMART" id="SM00382">
    <property type="entry name" value="AAA"/>
    <property type="match status" value="1"/>
</dbReference>
<dbReference type="InterPro" id="IPR003439">
    <property type="entry name" value="ABC_transporter-like_ATP-bd"/>
</dbReference>